<evidence type="ECO:0000313" key="2">
    <source>
        <dbReference type="Proteomes" id="UP000823674"/>
    </source>
</evidence>
<comment type="caution">
    <text evidence="1">The sequence shown here is derived from an EMBL/GenBank/DDBJ whole genome shotgun (WGS) entry which is preliminary data.</text>
</comment>
<proteinExistence type="predicted"/>
<evidence type="ECO:0000313" key="1">
    <source>
        <dbReference type="EMBL" id="KAG5394168.1"/>
    </source>
</evidence>
<organism evidence="1 2">
    <name type="scientific">Brassica rapa subsp. trilocularis</name>
    <dbReference type="NCBI Taxonomy" id="1813537"/>
    <lineage>
        <taxon>Eukaryota</taxon>
        <taxon>Viridiplantae</taxon>
        <taxon>Streptophyta</taxon>
        <taxon>Embryophyta</taxon>
        <taxon>Tracheophyta</taxon>
        <taxon>Spermatophyta</taxon>
        <taxon>Magnoliopsida</taxon>
        <taxon>eudicotyledons</taxon>
        <taxon>Gunneridae</taxon>
        <taxon>Pentapetalae</taxon>
        <taxon>rosids</taxon>
        <taxon>malvids</taxon>
        <taxon>Brassicales</taxon>
        <taxon>Brassicaceae</taxon>
        <taxon>Brassiceae</taxon>
        <taxon>Brassica</taxon>
    </lineage>
</organism>
<gene>
    <name evidence="1" type="primary">A06g507820.1_BraROA</name>
    <name evidence="1" type="ORF">IGI04_024131</name>
</gene>
<sequence length="201" mass="22397">TETTQKSDPYSHLLRSSASFVGAVRRLLVCLVSIRSFFWCAVQVIPTLMWGGTSSIGSCEAELRYISGWLSCVSCLSTSFWLFESSQSRVVCSCVCLVVALCPNPLDISSVLHQGRRLRGVLVEFQVEISMWRQLEKFVWSVVPLKDVITGALGWLFLLLKWLVKLRGVEVVQSLGLKPTGFPDFLVRGCGAFAQLRAVFE</sequence>
<name>A0ABQ7M7Y3_BRACM</name>
<keyword evidence="2" id="KW-1185">Reference proteome</keyword>
<protein>
    <submittedName>
        <fullName evidence="1">Uncharacterized protein</fullName>
    </submittedName>
</protein>
<reference evidence="1 2" key="1">
    <citation type="submission" date="2021-03" db="EMBL/GenBank/DDBJ databases">
        <authorList>
            <person name="King G.J."/>
            <person name="Bancroft I."/>
            <person name="Baten A."/>
            <person name="Bloomfield J."/>
            <person name="Borpatragohain P."/>
            <person name="He Z."/>
            <person name="Irish N."/>
            <person name="Irwin J."/>
            <person name="Liu K."/>
            <person name="Mauleon R.P."/>
            <person name="Moore J."/>
            <person name="Morris R."/>
            <person name="Ostergaard L."/>
            <person name="Wang B."/>
            <person name="Wells R."/>
        </authorList>
    </citation>
    <scope>NUCLEOTIDE SEQUENCE [LARGE SCALE GENOMIC DNA]</scope>
    <source>
        <strain evidence="1">R-o-18</strain>
        <tissue evidence="1">Leaf</tissue>
    </source>
</reference>
<feature type="non-terminal residue" evidence="1">
    <location>
        <position position="1"/>
    </location>
</feature>
<dbReference type="EMBL" id="JADBGQ010000006">
    <property type="protein sequence ID" value="KAG5394168.1"/>
    <property type="molecule type" value="Genomic_DNA"/>
</dbReference>
<accession>A0ABQ7M7Y3</accession>
<dbReference type="Proteomes" id="UP000823674">
    <property type="component" value="Chromosome A06"/>
</dbReference>